<dbReference type="GO" id="GO:0051607">
    <property type="term" value="P:defense response to virus"/>
    <property type="evidence" value="ECO:0007669"/>
    <property type="project" value="UniProtKB-KW"/>
</dbReference>
<dbReference type="Pfam" id="PF03348">
    <property type="entry name" value="Serinc"/>
    <property type="match status" value="1"/>
</dbReference>
<keyword evidence="11" id="KW-0051">Antiviral defense</keyword>
<feature type="transmembrane region" description="Helical" evidence="19">
    <location>
        <begin position="153"/>
        <end position="174"/>
    </location>
</feature>
<evidence type="ECO:0000256" key="11">
    <source>
        <dbReference type="ARBA" id="ARBA00023118"/>
    </source>
</evidence>
<evidence type="ECO:0000256" key="20">
    <source>
        <dbReference type="SAM" id="SignalP"/>
    </source>
</evidence>
<feature type="transmembrane region" description="Helical" evidence="19">
    <location>
        <begin position="434"/>
        <end position="453"/>
    </location>
</feature>
<evidence type="ECO:0000256" key="2">
    <source>
        <dbReference type="ARBA" id="ARBA00006665"/>
    </source>
</evidence>
<evidence type="ECO:0000256" key="9">
    <source>
        <dbReference type="ARBA" id="ARBA00022989"/>
    </source>
</evidence>
<evidence type="ECO:0000256" key="17">
    <source>
        <dbReference type="ARBA" id="ARBA00024615"/>
    </source>
</evidence>
<dbReference type="PANTHER" id="PTHR10383">
    <property type="entry name" value="SERINE INCORPORATOR"/>
    <property type="match status" value="1"/>
</dbReference>
<name>A0A401PM68_SCYTO</name>
<evidence type="ECO:0000313" key="21">
    <source>
        <dbReference type="EMBL" id="GCB74209.1"/>
    </source>
</evidence>
<protein>
    <recommendedName>
        <fullName evidence="3">Serine incorporator 5</fullName>
    </recommendedName>
</protein>
<evidence type="ECO:0000313" key="22">
    <source>
        <dbReference type="Proteomes" id="UP000288216"/>
    </source>
</evidence>
<evidence type="ECO:0000256" key="13">
    <source>
        <dbReference type="ARBA" id="ARBA00023180"/>
    </source>
</evidence>
<keyword evidence="7 19" id="KW-0812">Transmembrane</keyword>
<keyword evidence="4" id="KW-1003">Cell membrane</keyword>
<dbReference type="STRING" id="75743.A0A401PM68"/>
<comment type="similarity">
    <text evidence="2">Belongs to the TDE1 family.</text>
</comment>
<comment type="subcellular location">
    <subcellularLocation>
        <location evidence="1">Cell membrane</location>
        <topology evidence="1">Multi-pass membrane protein</topology>
    </subcellularLocation>
</comment>
<keyword evidence="13" id="KW-0325">Glycoprotein</keyword>
<dbReference type="OMA" id="TICIPQL"/>
<evidence type="ECO:0000256" key="7">
    <source>
        <dbReference type="ARBA" id="ARBA00022692"/>
    </source>
</evidence>
<evidence type="ECO:0000256" key="4">
    <source>
        <dbReference type="ARBA" id="ARBA00022475"/>
    </source>
</evidence>
<proteinExistence type="inferred from homology"/>
<dbReference type="AlphaFoldDB" id="A0A401PM68"/>
<keyword evidence="22" id="KW-1185">Reference proteome</keyword>
<evidence type="ECO:0000256" key="14">
    <source>
        <dbReference type="ARBA" id="ARBA00023209"/>
    </source>
</evidence>
<evidence type="ECO:0000256" key="16">
    <source>
        <dbReference type="ARBA" id="ARBA00024479"/>
    </source>
</evidence>
<feature type="chain" id="PRO_5019281374" description="Serine incorporator 5" evidence="20">
    <location>
        <begin position="19"/>
        <end position="465"/>
    </location>
</feature>
<feature type="transmembrane region" description="Helical" evidence="19">
    <location>
        <begin position="194"/>
        <end position="219"/>
    </location>
</feature>
<feature type="transmembrane region" description="Helical" evidence="19">
    <location>
        <begin position="312"/>
        <end position="330"/>
    </location>
</feature>
<evidence type="ECO:0000256" key="6">
    <source>
        <dbReference type="ARBA" id="ARBA00022588"/>
    </source>
</evidence>
<keyword evidence="8" id="KW-0391">Immunity</keyword>
<comment type="catalytic activity">
    <reaction evidence="17">
        <text>a 1,2-diacyl-sn-glycero-3-phosphoethanolamine(in) = a 1,2-diacyl-sn-glycero-3-phosphoethanolamine(out)</text>
        <dbReference type="Rhea" id="RHEA:38895"/>
        <dbReference type="ChEBI" id="CHEBI:64612"/>
    </reaction>
</comment>
<dbReference type="EMBL" id="BFAA01000886">
    <property type="protein sequence ID" value="GCB74209.1"/>
    <property type="molecule type" value="Genomic_DNA"/>
</dbReference>
<evidence type="ECO:0000256" key="18">
    <source>
        <dbReference type="ARBA" id="ARBA00024631"/>
    </source>
</evidence>
<comment type="caution">
    <text evidence="21">The sequence shown here is derived from an EMBL/GenBank/DDBJ whole genome shotgun (WGS) entry which is preliminary data.</text>
</comment>
<feature type="transmembrane region" description="Helical" evidence="19">
    <location>
        <begin position="90"/>
        <end position="112"/>
    </location>
</feature>
<comment type="catalytic activity">
    <reaction evidence="16">
        <text>a 1,2-diacyl-sn-glycero-3-phospho-L-serine(in) = a 1,2-diacyl-sn-glycero-3-phospho-L-serine(out)</text>
        <dbReference type="Rhea" id="RHEA:38663"/>
        <dbReference type="ChEBI" id="CHEBI:57262"/>
    </reaction>
</comment>
<dbReference type="GO" id="GO:0045087">
    <property type="term" value="P:innate immune response"/>
    <property type="evidence" value="ECO:0007669"/>
    <property type="project" value="UniProtKB-KW"/>
</dbReference>
<feature type="signal peptide" evidence="20">
    <location>
        <begin position="1"/>
        <end position="18"/>
    </location>
</feature>
<feature type="transmembrane region" description="Helical" evidence="19">
    <location>
        <begin position="124"/>
        <end position="144"/>
    </location>
</feature>
<keyword evidence="9 19" id="KW-1133">Transmembrane helix</keyword>
<keyword evidence="12 19" id="KW-0472">Membrane</keyword>
<comment type="catalytic activity">
    <reaction evidence="18">
        <text>a 1,2-diacyl-sn-glycero-3-phosphocholine(in) = a 1,2-diacyl-sn-glycero-3-phosphocholine(out)</text>
        <dbReference type="Rhea" id="RHEA:38571"/>
        <dbReference type="ChEBI" id="CHEBI:57643"/>
    </reaction>
</comment>
<dbReference type="GO" id="GO:0005886">
    <property type="term" value="C:plasma membrane"/>
    <property type="evidence" value="ECO:0007669"/>
    <property type="project" value="UniProtKB-SubCell"/>
</dbReference>
<feature type="transmembrane region" description="Helical" evidence="19">
    <location>
        <begin position="261"/>
        <end position="279"/>
    </location>
</feature>
<accession>A0A401PM68</accession>
<evidence type="ECO:0000256" key="15">
    <source>
        <dbReference type="ARBA" id="ARBA00023264"/>
    </source>
</evidence>
<evidence type="ECO:0000256" key="12">
    <source>
        <dbReference type="ARBA" id="ARBA00023136"/>
    </source>
</evidence>
<keyword evidence="14" id="KW-0594">Phospholipid biosynthesis</keyword>
<keyword evidence="15" id="KW-1208">Phospholipid metabolism</keyword>
<sequence>MSLPCCVSQLACCCGSSACSLCCSCCPNIKTSTSTRVMYTLYHIMGTIVCFLMLSPTVGEALKKHVTFYGEFCATIKAGTNCEMLVGYSAVYKVCFGMAIFFFIFFILMINVKTSKDCRAYLHNGFWFVKFVILAGMCAGAFFIPDQDTFHKAWLYIGVAGAFLFILIQLVLLVEFAHKWNKTWWAGTANNKCWYAALALVTLILYSVAVCAVVLMVIFYTDADGCTLNKILLGVNTGLCFIVSMVAITPCVQKYQPNSGLLQSGVISCYVMYLTFSALANAPPEYVMKGSVNTTICIPQLLGSGLQTDDKLVSMLGAIIMYGCVLYACLTSTTRSSSATLGVSRIPNTEPTEARCCFCFTSDEDAGNCKVDGAEKGIQKVIHNESTAVVYSYSFFHFVFFLGSLYVMMILTNWFEYINVNLENLFVPQNVSTLWIKMASCWLCILLFLWTLIAPMCCPNREFSV</sequence>
<dbReference type="Proteomes" id="UP000288216">
    <property type="component" value="Unassembled WGS sequence"/>
</dbReference>
<evidence type="ECO:0000256" key="1">
    <source>
        <dbReference type="ARBA" id="ARBA00004651"/>
    </source>
</evidence>
<feature type="transmembrane region" description="Helical" evidence="19">
    <location>
        <begin position="231"/>
        <end position="249"/>
    </location>
</feature>
<evidence type="ECO:0000256" key="19">
    <source>
        <dbReference type="SAM" id="Phobius"/>
    </source>
</evidence>
<dbReference type="GO" id="GO:0008654">
    <property type="term" value="P:phospholipid biosynthetic process"/>
    <property type="evidence" value="ECO:0007669"/>
    <property type="project" value="UniProtKB-KW"/>
</dbReference>
<evidence type="ECO:0000256" key="5">
    <source>
        <dbReference type="ARBA" id="ARBA00022516"/>
    </source>
</evidence>
<dbReference type="OrthoDB" id="5963193at2759"/>
<evidence type="ECO:0000256" key="10">
    <source>
        <dbReference type="ARBA" id="ARBA00023098"/>
    </source>
</evidence>
<dbReference type="PANTHER" id="PTHR10383:SF16">
    <property type="entry name" value="SERINE INCORPORATOR 5"/>
    <property type="match status" value="1"/>
</dbReference>
<dbReference type="InterPro" id="IPR005016">
    <property type="entry name" value="TDE1/TMS"/>
</dbReference>
<keyword evidence="20" id="KW-0732">Signal</keyword>
<organism evidence="21 22">
    <name type="scientific">Scyliorhinus torazame</name>
    <name type="common">Cloudy catshark</name>
    <name type="synonym">Catulus torazame</name>
    <dbReference type="NCBI Taxonomy" id="75743"/>
    <lineage>
        <taxon>Eukaryota</taxon>
        <taxon>Metazoa</taxon>
        <taxon>Chordata</taxon>
        <taxon>Craniata</taxon>
        <taxon>Vertebrata</taxon>
        <taxon>Chondrichthyes</taxon>
        <taxon>Elasmobranchii</taxon>
        <taxon>Galeomorphii</taxon>
        <taxon>Galeoidea</taxon>
        <taxon>Carcharhiniformes</taxon>
        <taxon>Scyliorhinidae</taxon>
        <taxon>Scyliorhinus</taxon>
    </lineage>
</organism>
<evidence type="ECO:0000256" key="3">
    <source>
        <dbReference type="ARBA" id="ARBA00021252"/>
    </source>
</evidence>
<keyword evidence="6" id="KW-0399">Innate immunity</keyword>
<keyword evidence="5" id="KW-0444">Lipid biosynthesis</keyword>
<reference evidence="21 22" key="1">
    <citation type="journal article" date="2018" name="Nat. Ecol. Evol.">
        <title>Shark genomes provide insights into elasmobranch evolution and the origin of vertebrates.</title>
        <authorList>
            <person name="Hara Y"/>
            <person name="Yamaguchi K"/>
            <person name="Onimaru K"/>
            <person name="Kadota M"/>
            <person name="Koyanagi M"/>
            <person name="Keeley SD"/>
            <person name="Tatsumi K"/>
            <person name="Tanaka K"/>
            <person name="Motone F"/>
            <person name="Kageyama Y"/>
            <person name="Nozu R"/>
            <person name="Adachi N"/>
            <person name="Nishimura O"/>
            <person name="Nakagawa R"/>
            <person name="Tanegashima C"/>
            <person name="Kiyatake I"/>
            <person name="Matsumoto R"/>
            <person name="Murakumo K"/>
            <person name="Nishida K"/>
            <person name="Terakita A"/>
            <person name="Kuratani S"/>
            <person name="Sato K"/>
            <person name="Hyodo S Kuraku.S."/>
        </authorList>
    </citation>
    <scope>NUCLEOTIDE SEQUENCE [LARGE SCALE GENOMIC DNA]</scope>
</reference>
<gene>
    <name evidence="21" type="ORF">scyTo_0003297</name>
</gene>
<evidence type="ECO:0000256" key="8">
    <source>
        <dbReference type="ARBA" id="ARBA00022859"/>
    </source>
</evidence>
<feature type="transmembrane region" description="Helical" evidence="19">
    <location>
        <begin position="38"/>
        <end position="55"/>
    </location>
</feature>
<keyword evidence="10" id="KW-0443">Lipid metabolism</keyword>
<feature type="transmembrane region" description="Helical" evidence="19">
    <location>
        <begin position="390"/>
        <end position="414"/>
    </location>
</feature>